<dbReference type="PANTHER" id="PTHR24220">
    <property type="entry name" value="IMPORT ATP-BINDING PROTEIN"/>
    <property type="match status" value="1"/>
</dbReference>
<sequence>MIQLEAIRKDYQRRGQALTAFQCESQRIEDGEYIAIVGPSGSGKTTLLSMLGGMLSPTTGRVLVDGVSLYEHSVAERSAIRGRKMGFVFQSFNLIPYLSALQNVQIPLSFSGIPAAEQQARATEMLTHLGLAERLHHKPSELSVGQQQRVALARTLVNDPQIILADEPTGNLDPTSREVVLETFDQCHQQGRTLVVVTHDPSVAQRATRRLTLVDGMLVDEDKASSAVSARVSAA</sequence>
<comment type="similarity">
    <text evidence="4">Belongs to the ABC transporter superfamily. Macrolide exporter (TC 3.A.1.122) family.</text>
</comment>
<evidence type="ECO:0000259" key="5">
    <source>
        <dbReference type="PROSITE" id="PS50893"/>
    </source>
</evidence>
<name>A0A518C4Z4_9BACT</name>
<evidence type="ECO:0000256" key="2">
    <source>
        <dbReference type="ARBA" id="ARBA00022741"/>
    </source>
</evidence>
<dbReference type="SMART" id="SM00382">
    <property type="entry name" value="AAA"/>
    <property type="match status" value="1"/>
</dbReference>
<dbReference type="EMBL" id="CP036289">
    <property type="protein sequence ID" value="QDU74264.1"/>
    <property type="molecule type" value="Genomic_DNA"/>
</dbReference>
<dbReference type="GO" id="GO:0022857">
    <property type="term" value="F:transmembrane transporter activity"/>
    <property type="evidence" value="ECO:0007669"/>
    <property type="project" value="TreeGrafter"/>
</dbReference>
<dbReference type="SUPFAM" id="SSF52540">
    <property type="entry name" value="P-loop containing nucleoside triphosphate hydrolases"/>
    <property type="match status" value="1"/>
</dbReference>
<organism evidence="6 7">
    <name type="scientific">Bremerella volcania</name>
    <dbReference type="NCBI Taxonomy" id="2527984"/>
    <lineage>
        <taxon>Bacteria</taxon>
        <taxon>Pseudomonadati</taxon>
        <taxon>Planctomycetota</taxon>
        <taxon>Planctomycetia</taxon>
        <taxon>Pirellulales</taxon>
        <taxon>Pirellulaceae</taxon>
        <taxon>Bremerella</taxon>
    </lineage>
</organism>
<dbReference type="Proteomes" id="UP000318626">
    <property type="component" value="Chromosome"/>
</dbReference>
<evidence type="ECO:0000256" key="3">
    <source>
        <dbReference type="ARBA" id="ARBA00022840"/>
    </source>
</evidence>
<protein>
    <submittedName>
        <fullName evidence="6">Lipoprotein-releasing system ATP-binding protein LolD</fullName>
        <ecNumber evidence="6">3.6.3.-</ecNumber>
    </submittedName>
</protein>
<dbReference type="EC" id="3.6.3.-" evidence="6"/>
<keyword evidence="2" id="KW-0547">Nucleotide-binding</keyword>
<proteinExistence type="inferred from homology"/>
<evidence type="ECO:0000256" key="4">
    <source>
        <dbReference type="ARBA" id="ARBA00038388"/>
    </source>
</evidence>
<dbReference type="PANTHER" id="PTHR24220:SF86">
    <property type="entry name" value="ABC TRANSPORTER ABCH.1"/>
    <property type="match status" value="1"/>
</dbReference>
<dbReference type="InterPro" id="IPR017871">
    <property type="entry name" value="ABC_transporter-like_CS"/>
</dbReference>
<dbReference type="PROSITE" id="PS50893">
    <property type="entry name" value="ABC_TRANSPORTER_2"/>
    <property type="match status" value="1"/>
</dbReference>
<keyword evidence="7" id="KW-1185">Reference proteome</keyword>
<keyword evidence="6" id="KW-0378">Hydrolase</keyword>
<dbReference type="GO" id="GO:0005886">
    <property type="term" value="C:plasma membrane"/>
    <property type="evidence" value="ECO:0007669"/>
    <property type="project" value="TreeGrafter"/>
</dbReference>
<dbReference type="GO" id="GO:0005524">
    <property type="term" value="F:ATP binding"/>
    <property type="evidence" value="ECO:0007669"/>
    <property type="project" value="UniProtKB-KW"/>
</dbReference>
<dbReference type="AlphaFoldDB" id="A0A518C4Z4"/>
<dbReference type="Gene3D" id="3.40.50.300">
    <property type="entry name" value="P-loop containing nucleotide triphosphate hydrolases"/>
    <property type="match status" value="1"/>
</dbReference>
<dbReference type="GO" id="GO:0016887">
    <property type="term" value="F:ATP hydrolysis activity"/>
    <property type="evidence" value="ECO:0007669"/>
    <property type="project" value="InterPro"/>
</dbReference>
<keyword evidence="6" id="KW-0449">Lipoprotein</keyword>
<accession>A0A518C4Z4</accession>
<keyword evidence="3 6" id="KW-0067">ATP-binding</keyword>
<dbReference type="KEGG" id="bvo:Pan97_12710"/>
<dbReference type="RefSeq" id="WP_144971248.1">
    <property type="nucleotide sequence ID" value="NZ_CP036289.1"/>
</dbReference>
<dbReference type="GO" id="GO:0098796">
    <property type="term" value="C:membrane protein complex"/>
    <property type="evidence" value="ECO:0007669"/>
    <property type="project" value="UniProtKB-ARBA"/>
</dbReference>
<dbReference type="PROSITE" id="PS00211">
    <property type="entry name" value="ABC_TRANSPORTER_1"/>
    <property type="match status" value="1"/>
</dbReference>
<dbReference type="OrthoDB" id="273392at2"/>
<keyword evidence="1" id="KW-0813">Transport</keyword>
<dbReference type="InterPro" id="IPR003439">
    <property type="entry name" value="ABC_transporter-like_ATP-bd"/>
</dbReference>
<gene>
    <name evidence="6" type="primary">lolD_3</name>
    <name evidence="6" type="ORF">Pan97_12710</name>
</gene>
<dbReference type="FunFam" id="3.40.50.300:FF:000032">
    <property type="entry name" value="Export ABC transporter ATP-binding protein"/>
    <property type="match status" value="1"/>
</dbReference>
<dbReference type="InterPro" id="IPR015854">
    <property type="entry name" value="ABC_transpr_LolD-like"/>
</dbReference>
<feature type="domain" description="ABC transporter" evidence="5">
    <location>
        <begin position="2"/>
        <end position="234"/>
    </location>
</feature>
<evidence type="ECO:0000256" key="1">
    <source>
        <dbReference type="ARBA" id="ARBA00022448"/>
    </source>
</evidence>
<reference evidence="7" key="1">
    <citation type="submission" date="2019-02" db="EMBL/GenBank/DDBJ databases">
        <title>Deep-cultivation of Planctomycetes and their phenomic and genomic characterization uncovers novel biology.</title>
        <authorList>
            <person name="Wiegand S."/>
            <person name="Jogler M."/>
            <person name="Boedeker C."/>
            <person name="Pinto D."/>
            <person name="Vollmers J."/>
            <person name="Rivas-Marin E."/>
            <person name="Kohn T."/>
            <person name="Peeters S.H."/>
            <person name="Heuer A."/>
            <person name="Rast P."/>
            <person name="Oberbeckmann S."/>
            <person name="Bunk B."/>
            <person name="Jeske O."/>
            <person name="Meyerdierks A."/>
            <person name="Storesund J.E."/>
            <person name="Kallscheuer N."/>
            <person name="Luecker S."/>
            <person name="Lage O.M."/>
            <person name="Pohl T."/>
            <person name="Merkel B.J."/>
            <person name="Hornburger P."/>
            <person name="Mueller R.-W."/>
            <person name="Bruemmer F."/>
            <person name="Labrenz M."/>
            <person name="Spormann A.M."/>
            <person name="Op den Camp H."/>
            <person name="Overmann J."/>
            <person name="Amann R."/>
            <person name="Jetten M.S.M."/>
            <person name="Mascher T."/>
            <person name="Medema M.H."/>
            <person name="Devos D.P."/>
            <person name="Kaster A.-K."/>
            <person name="Ovreas L."/>
            <person name="Rohde M."/>
            <person name="Galperin M.Y."/>
            <person name="Jogler C."/>
        </authorList>
    </citation>
    <scope>NUCLEOTIDE SEQUENCE [LARGE SCALE GENOMIC DNA]</scope>
    <source>
        <strain evidence="7">Pan97</strain>
    </source>
</reference>
<dbReference type="InterPro" id="IPR027417">
    <property type="entry name" value="P-loop_NTPase"/>
</dbReference>
<evidence type="ECO:0000313" key="7">
    <source>
        <dbReference type="Proteomes" id="UP000318626"/>
    </source>
</evidence>
<dbReference type="InterPro" id="IPR003593">
    <property type="entry name" value="AAA+_ATPase"/>
</dbReference>
<evidence type="ECO:0000313" key="6">
    <source>
        <dbReference type="EMBL" id="QDU74264.1"/>
    </source>
</evidence>
<dbReference type="CDD" id="cd03255">
    <property type="entry name" value="ABC_MJ0796_LolCDE_FtsE"/>
    <property type="match status" value="1"/>
</dbReference>
<dbReference type="Pfam" id="PF00005">
    <property type="entry name" value="ABC_tran"/>
    <property type="match status" value="1"/>
</dbReference>
<dbReference type="InterPro" id="IPR017911">
    <property type="entry name" value="MacB-like_ATP-bd"/>
</dbReference>